<accession>A0A176S2K5</accession>
<keyword evidence="2" id="KW-1185">Reference proteome</keyword>
<protein>
    <submittedName>
        <fullName evidence="1">Uncharacterized protein</fullName>
    </submittedName>
</protein>
<dbReference type="EMBL" id="LUTY01001123">
    <property type="protein sequence ID" value="OAD22174.1"/>
    <property type="molecule type" value="Genomic_DNA"/>
</dbReference>
<name>A0A176S2K5_9GAMM</name>
<organism evidence="1 2">
    <name type="scientific">Candidatus Thiomargarita nelsonii</name>
    <dbReference type="NCBI Taxonomy" id="1003181"/>
    <lineage>
        <taxon>Bacteria</taxon>
        <taxon>Pseudomonadati</taxon>
        <taxon>Pseudomonadota</taxon>
        <taxon>Gammaproteobacteria</taxon>
        <taxon>Thiotrichales</taxon>
        <taxon>Thiotrichaceae</taxon>
        <taxon>Thiomargarita</taxon>
    </lineage>
</organism>
<evidence type="ECO:0000313" key="1">
    <source>
        <dbReference type="EMBL" id="OAD22174.1"/>
    </source>
</evidence>
<gene>
    <name evidence="1" type="ORF">THIOM_002034</name>
</gene>
<comment type="caution">
    <text evidence="1">The sequence shown here is derived from an EMBL/GenBank/DDBJ whole genome shotgun (WGS) entry which is preliminary data.</text>
</comment>
<reference evidence="1 2" key="1">
    <citation type="submission" date="2016-05" db="EMBL/GenBank/DDBJ databases">
        <title>Single-cell genome of chain-forming Candidatus Thiomargarita nelsonii and comparison to other large sulfur-oxidizing bacteria.</title>
        <authorList>
            <person name="Winkel M."/>
            <person name="Salman V."/>
            <person name="Woyke T."/>
            <person name="Schulz-Vogt H."/>
            <person name="Richter M."/>
            <person name="Flood B."/>
            <person name="Bailey J."/>
            <person name="Amann R."/>
            <person name="Mussmann M."/>
        </authorList>
    </citation>
    <scope>NUCLEOTIDE SEQUENCE [LARGE SCALE GENOMIC DNA]</scope>
    <source>
        <strain evidence="1 2">THI036</strain>
    </source>
</reference>
<sequence length="238" mass="27342">MLGASISPYTNCIVTVVWADGMNRTPPMLFTYNPGFRRDRNTTARRATLVQHCDDCLKEIGIDVKRIIYVGNNKGESRSYVTESPTLLRIFFRHYKVPKRAVILSDLGGSFIDQGKSVLLDLGFQKHVCYPAAVHQYLSPNDNRLHGTAKKVWRESDIDYKDFVLSSIFLLHCLDNDIQAQSKMWFDRNMIWLKESEVEKLIGSVGGKFQKIHKSWLRKYCVWMGLEDQSATADNIDD</sequence>
<dbReference type="AlphaFoldDB" id="A0A176S2K5"/>
<dbReference type="Proteomes" id="UP000076962">
    <property type="component" value="Unassembled WGS sequence"/>
</dbReference>
<evidence type="ECO:0000313" key="2">
    <source>
        <dbReference type="Proteomes" id="UP000076962"/>
    </source>
</evidence>
<proteinExistence type="predicted"/>